<feature type="active site" description="Charge relay system" evidence="14">
    <location>
        <position position="158"/>
    </location>
</feature>
<comment type="subcellular location">
    <subcellularLocation>
        <location evidence="2">Periplasm</location>
    </subcellularLocation>
</comment>
<name>A0A2T7G6K5_9RHOB</name>
<dbReference type="RefSeq" id="WP_108692124.1">
    <property type="nucleotide sequence ID" value="NZ_QCYH01000005.1"/>
</dbReference>
<evidence type="ECO:0000256" key="15">
    <source>
        <dbReference type="PIRSR" id="PIRSR611782-2"/>
    </source>
</evidence>
<feature type="domain" description="PDZ" evidence="16">
    <location>
        <begin position="271"/>
        <end position="367"/>
    </location>
</feature>
<evidence type="ECO:0000313" key="17">
    <source>
        <dbReference type="EMBL" id="PVA10042.1"/>
    </source>
</evidence>
<dbReference type="PANTHER" id="PTHR22939">
    <property type="entry name" value="SERINE PROTEASE FAMILY S1C HTRA-RELATED"/>
    <property type="match status" value="1"/>
</dbReference>
<keyword evidence="8" id="KW-0677">Repeat</keyword>
<dbReference type="Pfam" id="PF17820">
    <property type="entry name" value="PDZ_6"/>
    <property type="match status" value="1"/>
</dbReference>
<dbReference type="CDD" id="cd10839">
    <property type="entry name" value="cpPDZ1_DegP-like"/>
    <property type="match status" value="1"/>
</dbReference>
<evidence type="ECO:0000256" key="5">
    <source>
        <dbReference type="ARBA" id="ARBA00013958"/>
    </source>
</evidence>
<dbReference type="EMBL" id="QCYH01000005">
    <property type="protein sequence ID" value="PVA10042.1"/>
    <property type="molecule type" value="Genomic_DNA"/>
</dbReference>
<evidence type="ECO:0000256" key="2">
    <source>
        <dbReference type="ARBA" id="ARBA00004418"/>
    </source>
</evidence>
<evidence type="ECO:0000256" key="3">
    <source>
        <dbReference type="ARBA" id="ARBA00010541"/>
    </source>
</evidence>
<comment type="similarity">
    <text evidence="3">Belongs to the peptidase S1C family.</text>
</comment>
<evidence type="ECO:0000256" key="4">
    <source>
        <dbReference type="ARBA" id="ARBA00013035"/>
    </source>
</evidence>
<feature type="active site" description="Charge relay system" evidence="14">
    <location>
        <position position="128"/>
    </location>
</feature>
<evidence type="ECO:0000256" key="1">
    <source>
        <dbReference type="ARBA" id="ARBA00001772"/>
    </source>
</evidence>
<evidence type="ECO:0000256" key="12">
    <source>
        <dbReference type="ARBA" id="ARBA00023016"/>
    </source>
</evidence>
<dbReference type="InterPro" id="IPR036034">
    <property type="entry name" value="PDZ_sf"/>
</dbReference>
<evidence type="ECO:0000256" key="7">
    <source>
        <dbReference type="ARBA" id="ARBA00022729"/>
    </source>
</evidence>
<evidence type="ECO:0000256" key="8">
    <source>
        <dbReference type="ARBA" id="ARBA00022737"/>
    </source>
</evidence>
<dbReference type="InterPro" id="IPR041489">
    <property type="entry name" value="PDZ_6"/>
</dbReference>
<dbReference type="PANTHER" id="PTHR22939:SF130">
    <property type="entry name" value="PERIPLASMIC SERINE ENDOPROTEASE DEGP-LIKE-RELATED"/>
    <property type="match status" value="1"/>
</dbReference>
<dbReference type="OrthoDB" id="9758917at2"/>
<keyword evidence="12" id="KW-0346">Stress response</keyword>
<evidence type="ECO:0000313" key="18">
    <source>
        <dbReference type="Proteomes" id="UP000244446"/>
    </source>
</evidence>
<feature type="active site" description="Charge relay system" evidence="14">
    <location>
        <position position="232"/>
    </location>
</feature>
<dbReference type="GO" id="GO:0006508">
    <property type="term" value="P:proteolysis"/>
    <property type="evidence" value="ECO:0007669"/>
    <property type="project" value="UniProtKB-KW"/>
</dbReference>
<reference evidence="17 18" key="1">
    <citation type="submission" date="2018-04" db="EMBL/GenBank/DDBJ databases">
        <title>Pelagivirga bohaiensis gen. nov., sp. nov., a bacterium isolated from the Bohai Sea.</title>
        <authorList>
            <person name="Ji X."/>
        </authorList>
    </citation>
    <scope>NUCLEOTIDE SEQUENCE [LARGE SCALE GENOMIC DNA]</scope>
    <source>
        <strain evidence="17 18">BH-SD19</strain>
    </source>
</reference>
<protein>
    <recommendedName>
        <fullName evidence="5">Probable periplasmic serine endoprotease DegP-like</fullName>
        <ecNumber evidence="4">3.4.21.107</ecNumber>
    </recommendedName>
    <alternativeName>
        <fullName evidence="13">Protease Do</fullName>
    </alternativeName>
</protein>
<comment type="caution">
    <text evidence="17">The sequence shown here is derived from an EMBL/GenBank/DDBJ whole genome shotgun (WGS) entry which is preliminary data.</text>
</comment>
<accession>A0A2T7G6K5</accession>
<dbReference type="GO" id="GO:0004252">
    <property type="term" value="F:serine-type endopeptidase activity"/>
    <property type="evidence" value="ECO:0007669"/>
    <property type="project" value="InterPro"/>
</dbReference>
<evidence type="ECO:0000259" key="16">
    <source>
        <dbReference type="PROSITE" id="PS50106"/>
    </source>
</evidence>
<keyword evidence="7" id="KW-0732">Signal</keyword>
<keyword evidence="11" id="KW-0720">Serine protease</keyword>
<organism evidence="17 18">
    <name type="scientific">Pelagivirga sediminicola</name>
    <dbReference type="NCBI Taxonomy" id="2170575"/>
    <lineage>
        <taxon>Bacteria</taxon>
        <taxon>Pseudomonadati</taxon>
        <taxon>Pseudomonadota</taxon>
        <taxon>Alphaproteobacteria</taxon>
        <taxon>Rhodobacterales</taxon>
        <taxon>Paracoccaceae</taxon>
        <taxon>Pelagivirga</taxon>
    </lineage>
</organism>
<evidence type="ECO:0000256" key="9">
    <source>
        <dbReference type="ARBA" id="ARBA00022764"/>
    </source>
</evidence>
<dbReference type="Pfam" id="PF13365">
    <property type="entry name" value="Trypsin_2"/>
    <property type="match status" value="1"/>
</dbReference>
<dbReference type="EC" id="3.4.21.107" evidence="4"/>
<keyword evidence="6 17" id="KW-0645">Protease</keyword>
<dbReference type="NCBIfam" id="TIGR02037">
    <property type="entry name" value="degP_htrA_DO"/>
    <property type="match status" value="1"/>
</dbReference>
<keyword evidence="9" id="KW-0574">Periplasm</keyword>
<dbReference type="GO" id="GO:0042597">
    <property type="term" value="C:periplasmic space"/>
    <property type="evidence" value="ECO:0007669"/>
    <property type="project" value="UniProtKB-SubCell"/>
</dbReference>
<dbReference type="PRINTS" id="PR00834">
    <property type="entry name" value="PROTEASES2C"/>
</dbReference>
<keyword evidence="18" id="KW-1185">Reference proteome</keyword>
<evidence type="ECO:0000256" key="14">
    <source>
        <dbReference type="PIRSR" id="PIRSR611782-1"/>
    </source>
</evidence>
<feature type="domain" description="PDZ" evidence="16">
    <location>
        <begin position="381"/>
        <end position="458"/>
    </location>
</feature>
<sequence>MRRFSKTTISRQARPLIATATAIGLVLAVPMTGIAQQDTAPASSAATAAAPVSFAGIVKEKLPAVVGIITTMPQPQGAQGGTMPQLPPGLGDLFGAPRGGQAPESGPLQALGSGFIISGDGYVVTNNHVIEQASAIEVVLEDERRFDAVLVGTDPATDIALLKIESDEELPHVEWGASDDLEIGDWTIAIGNPFGLGGTVTAGILSARSRNINAGPYDDFLQTDAAINRGNSGGPLFNAAGDVVGVNTAIVSPSGGSVGIGFAVPSAVAQRIVADLQDDGAVERGWLGVGIQPVSEDIASALEIDGTDGALVTSVTRDSPAEKAGLAPGDVIVDMDGAPVDGPRALSLAVADLEVGTSVPLTVLRDGKTEELSVEIGLHPSYSLAEAEDGADPAAPGTPQLGVAIAPLDASLRARLGLPEELSGIAITGVQPDSAAAKAGLRPGDVITAAAGEDVSDLEALRGAVAEAADKETPLLLRVYRGGGYTFVAVKLIGDDE</sequence>
<dbReference type="InterPro" id="IPR001478">
    <property type="entry name" value="PDZ"/>
</dbReference>
<dbReference type="Gene3D" id="2.40.10.120">
    <property type="match status" value="1"/>
</dbReference>
<dbReference type="PROSITE" id="PS50106">
    <property type="entry name" value="PDZ"/>
    <property type="match status" value="2"/>
</dbReference>
<evidence type="ECO:0000256" key="11">
    <source>
        <dbReference type="ARBA" id="ARBA00022825"/>
    </source>
</evidence>
<evidence type="ECO:0000256" key="10">
    <source>
        <dbReference type="ARBA" id="ARBA00022801"/>
    </source>
</evidence>
<dbReference type="SUPFAM" id="SSF50156">
    <property type="entry name" value="PDZ domain-like"/>
    <property type="match status" value="2"/>
</dbReference>
<proteinExistence type="inferred from homology"/>
<comment type="catalytic activity">
    <reaction evidence="1">
        <text>Acts on substrates that are at least partially unfolded. The cleavage site P1 residue is normally between a pair of hydrophobic residues, such as Val-|-Val.</text>
        <dbReference type="EC" id="3.4.21.107"/>
    </reaction>
</comment>
<dbReference type="Pfam" id="PF13180">
    <property type="entry name" value="PDZ_2"/>
    <property type="match status" value="1"/>
</dbReference>
<dbReference type="InterPro" id="IPR011782">
    <property type="entry name" value="Pept_S1C_Do"/>
</dbReference>
<dbReference type="InterPro" id="IPR001940">
    <property type="entry name" value="Peptidase_S1C"/>
</dbReference>
<feature type="binding site" evidence="15">
    <location>
        <position position="128"/>
    </location>
    <ligand>
        <name>substrate</name>
    </ligand>
</feature>
<dbReference type="SUPFAM" id="SSF50494">
    <property type="entry name" value="Trypsin-like serine proteases"/>
    <property type="match status" value="1"/>
</dbReference>
<dbReference type="InterPro" id="IPR009003">
    <property type="entry name" value="Peptidase_S1_PA"/>
</dbReference>
<feature type="binding site" evidence="15">
    <location>
        <position position="158"/>
    </location>
    <ligand>
        <name>substrate</name>
    </ligand>
</feature>
<dbReference type="AlphaFoldDB" id="A0A2T7G6K5"/>
<dbReference type="SMART" id="SM00228">
    <property type="entry name" value="PDZ"/>
    <property type="match status" value="2"/>
</dbReference>
<feature type="binding site" evidence="15">
    <location>
        <begin position="230"/>
        <end position="232"/>
    </location>
    <ligand>
        <name>substrate</name>
    </ligand>
</feature>
<dbReference type="Proteomes" id="UP000244446">
    <property type="component" value="Unassembled WGS sequence"/>
</dbReference>
<dbReference type="Gene3D" id="2.30.42.10">
    <property type="match status" value="2"/>
</dbReference>
<gene>
    <name evidence="17" type="ORF">DC366_10310</name>
</gene>
<evidence type="ECO:0000256" key="13">
    <source>
        <dbReference type="ARBA" id="ARBA00032850"/>
    </source>
</evidence>
<evidence type="ECO:0000256" key="6">
    <source>
        <dbReference type="ARBA" id="ARBA00022670"/>
    </source>
</evidence>
<keyword evidence="10" id="KW-0378">Hydrolase</keyword>